<dbReference type="Gene3D" id="1.25.40.20">
    <property type="entry name" value="Ankyrin repeat-containing domain"/>
    <property type="match status" value="2"/>
</dbReference>
<feature type="domain" description="TANC1/2-like winged helix" evidence="7">
    <location>
        <begin position="126"/>
        <end position="225"/>
    </location>
</feature>
<name>A0A7J5YCC1_DISMA</name>
<evidence type="ECO:0000256" key="3">
    <source>
        <dbReference type="ARBA" id="ARBA00022803"/>
    </source>
</evidence>
<protein>
    <submittedName>
        <fullName evidence="8">Uncharacterized protein</fullName>
    </submittedName>
</protein>
<dbReference type="InterPro" id="IPR036770">
    <property type="entry name" value="Ankyrin_rpt-contain_sf"/>
</dbReference>
<keyword evidence="3" id="KW-0802">TPR repeat</keyword>
<comment type="caution">
    <text evidence="8">The sequence shown here is derived from an EMBL/GenBank/DDBJ whole genome shotgun (WGS) entry which is preliminary data.</text>
</comment>
<dbReference type="Pfam" id="PF25520">
    <property type="entry name" value="AAA_lid_TANC1"/>
    <property type="match status" value="1"/>
</dbReference>
<dbReference type="InterPro" id="IPR050889">
    <property type="entry name" value="Dendritic_Spine_Reg/Scaffold"/>
</dbReference>
<evidence type="ECO:0000256" key="5">
    <source>
        <dbReference type="SAM" id="MobiDB-lite"/>
    </source>
</evidence>
<evidence type="ECO:0000259" key="7">
    <source>
        <dbReference type="Pfam" id="PF25521"/>
    </source>
</evidence>
<evidence type="ECO:0000256" key="1">
    <source>
        <dbReference type="ARBA" id="ARBA00022553"/>
    </source>
</evidence>
<dbReference type="PANTHER" id="PTHR24166:SF55">
    <property type="entry name" value="ROLLING PEBBLES, ISOFORM B"/>
    <property type="match status" value="1"/>
</dbReference>
<dbReference type="OrthoDB" id="8953143at2759"/>
<evidence type="ECO:0000313" key="8">
    <source>
        <dbReference type="EMBL" id="KAF3847065.1"/>
    </source>
</evidence>
<dbReference type="EMBL" id="JAAKFY010000014">
    <property type="protein sequence ID" value="KAF3847065.1"/>
    <property type="molecule type" value="Genomic_DNA"/>
</dbReference>
<evidence type="ECO:0000256" key="4">
    <source>
        <dbReference type="ARBA" id="ARBA00023043"/>
    </source>
</evidence>
<dbReference type="InterPro" id="IPR058056">
    <property type="entry name" value="WH_TANC1/2"/>
</dbReference>
<dbReference type="InterPro" id="IPR058018">
    <property type="entry name" value="AAA_lid_TANC1/2"/>
</dbReference>
<sequence>MQVEGAGLIVLIDGLNEAEFHRPDYGDTLTSFLSRHIQKFPSWLKVVTTVRTGQQVDQQQPVLIRYCCRGSTAVQRSRATSEPGLLPVPEADPGPDPGGFLVLKSSSFKVVPVSLAEVYLLQLNMRFPTQSSFQRVQPLLNVAVSSLHPLTDQQVLFEVVNASAVSGGLLSWGEFVQRMEQLNSFLLRRSDGSRMLNHSSFREWLMSGHTLLAFWLCRRGGKLTRAVDVLQHGGSEPRPFISEKPVHPQHQGEPAAGDGGADVDSRSDVLNSAPLLCVHAHLGHSDAVALLLDLGAQVDTQSHDGLTALGFAAAAGHMEIVTMLTLTAAAGSGRLSVCRMLLDQGAGMRPLDRAVGCRNTSAVIALLRKGAKIGPATWAMATSKPDIMMVLLSN</sequence>
<dbReference type="Pfam" id="PF13637">
    <property type="entry name" value="Ank_4"/>
    <property type="match status" value="1"/>
</dbReference>
<dbReference type="AlphaFoldDB" id="A0A7J5YCC1"/>
<organism evidence="8 9">
    <name type="scientific">Dissostichus mawsoni</name>
    <name type="common">Antarctic cod</name>
    <dbReference type="NCBI Taxonomy" id="36200"/>
    <lineage>
        <taxon>Eukaryota</taxon>
        <taxon>Metazoa</taxon>
        <taxon>Chordata</taxon>
        <taxon>Craniata</taxon>
        <taxon>Vertebrata</taxon>
        <taxon>Euteleostomi</taxon>
        <taxon>Actinopterygii</taxon>
        <taxon>Neopterygii</taxon>
        <taxon>Teleostei</taxon>
        <taxon>Neoteleostei</taxon>
        <taxon>Acanthomorphata</taxon>
        <taxon>Eupercaria</taxon>
        <taxon>Perciformes</taxon>
        <taxon>Notothenioidei</taxon>
        <taxon>Nototheniidae</taxon>
        <taxon>Dissostichus</taxon>
    </lineage>
</organism>
<evidence type="ECO:0000256" key="2">
    <source>
        <dbReference type="ARBA" id="ARBA00022737"/>
    </source>
</evidence>
<evidence type="ECO:0000313" key="9">
    <source>
        <dbReference type="Proteomes" id="UP000518266"/>
    </source>
</evidence>
<proteinExistence type="predicted"/>
<gene>
    <name evidence="8" type="ORF">F7725_004143</name>
</gene>
<dbReference type="Pfam" id="PF25521">
    <property type="entry name" value="WHD_TANC1"/>
    <property type="match status" value="1"/>
</dbReference>
<feature type="region of interest" description="Disordered" evidence="5">
    <location>
        <begin position="234"/>
        <end position="264"/>
    </location>
</feature>
<feature type="domain" description="TANC1/2-like AAA+ ATPase lid" evidence="6">
    <location>
        <begin position="99"/>
        <end position="124"/>
    </location>
</feature>
<reference evidence="8 9" key="1">
    <citation type="submission" date="2020-03" db="EMBL/GenBank/DDBJ databases">
        <title>Dissostichus mawsoni Genome sequencing and assembly.</title>
        <authorList>
            <person name="Park H."/>
        </authorList>
    </citation>
    <scope>NUCLEOTIDE SEQUENCE [LARGE SCALE GENOMIC DNA]</scope>
    <source>
        <strain evidence="8">DM0001</strain>
        <tissue evidence="8">Muscle</tissue>
    </source>
</reference>
<keyword evidence="2" id="KW-0677">Repeat</keyword>
<keyword evidence="9" id="KW-1185">Reference proteome</keyword>
<dbReference type="PANTHER" id="PTHR24166">
    <property type="entry name" value="ROLLING PEBBLES, ISOFORM B"/>
    <property type="match status" value="1"/>
</dbReference>
<evidence type="ECO:0000259" key="6">
    <source>
        <dbReference type="Pfam" id="PF25520"/>
    </source>
</evidence>
<dbReference type="Proteomes" id="UP000518266">
    <property type="component" value="Unassembled WGS sequence"/>
</dbReference>
<keyword evidence="1" id="KW-0597">Phosphoprotein</keyword>
<dbReference type="InterPro" id="IPR002110">
    <property type="entry name" value="Ankyrin_rpt"/>
</dbReference>
<dbReference type="SUPFAM" id="SSF48403">
    <property type="entry name" value="Ankyrin repeat"/>
    <property type="match status" value="1"/>
</dbReference>
<keyword evidence="4" id="KW-0040">ANK repeat</keyword>
<accession>A0A7J5YCC1</accession>